<dbReference type="InterPro" id="IPR023346">
    <property type="entry name" value="Lysozyme-like_dom_sf"/>
</dbReference>
<keyword evidence="4" id="KW-1185">Reference proteome</keyword>
<protein>
    <recommendedName>
        <fullName evidence="2">Transglycosylase SLT domain-containing protein</fullName>
    </recommendedName>
</protein>
<keyword evidence="1" id="KW-0732">Signal</keyword>
<dbReference type="Gene3D" id="1.10.8.350">
    <property type="entry name" value="Bacterial muramidase"/>
    <property type="match status" value="1"/>
</dbReference>
<dbReference type="InterPro" id="IPR031304">
    <property type="entry name" value="SLT_2"/>
</dbReference>
<accession>A0ABQ1JKM5</accession>
<dbReference type="RefSeq" id="WP_188514781.1">
    <property type="nucleotide sequence ID" value="NZ_BMGD01000004.1"/>
</dbReference>
<dbReference type="Proteomes" id="UP000614261">
    <property type="component" value="Unassembled WGS sequence"/>
</dbReference>
<dbReference type="PANTHER" id="PTHR30163:SF8">
    <property type="entry name" value="LYTIC MUREIN TRANSGLYCOSYLASE"/>
    <property type="match status" value="1"/>
</dbReference>
<dbReference type="InterPro" id="IPR011970">
    <property type="entry name" value="MltB_2"/>
</dbReference>
<feature type="chain" id="PRO_5045556473" description="Transglycosylase SLT domain-containing protein" evidence="1">
    <location>
        <begin position="21"/>
        <end position="371"/>
    </location>
</feature>
<dbReference type="Pfam" id="PF13406">
    <property type="entry name" value="SLT_2"/>
    <property type="match status" value="1"/>
</dbReference>
<comment type="caution">
    <text evidence="3">The sequence shown here is derived from an EMBL/GenBank/DDBJ whole genome shotgun (WGS) entry which is preliminary data.</text>
</comment>
<feature type="signal peptide" evidence="1">
    <location>
        <begin position="1"/>
        <end position="20"/>
    </location>
</feature>
<name>A0ABQ1JKM5_9SPHN</name>
<evidence type="ECO:0000313" key="4">
    <source>
        <dbReference type="Proteomes" id="UP000614261"/>
    </source>
</evidence>
<evidence type="ECO:0000313" key="3">
    <source>
        <dbReference type="EMBL" id="GGB68871.1"/>
    </source>
</evidence>
<evidence type="ECO:0000256" key="1">
    <source>
        <dbReference type="SAM" id="SignalP"/>
    </source>
</evidence>
<dbReference type="EMBL" id="BMGD01000004">
    <property type="protein sequence ID" value="GGB68871.1"/>
    <property type="molecule type" value="Genomic_DNA"/>
</dbReference>
<sequence length="371" mass="40300">MIFNIVHGFVSRFGARMALAAATASLLACGSPSTAQREIVQPLPGVNAPANIQQTKGFIRYLDTVAARARREGVSQRTIDSVLPSLGYDESVAALDRRFAPTPAGQSFPSFGPEMAKRINGAKIRQGRQVYSDEAARLVAIEQQTGVPASIMVSIFGHETSYGTIMGNTDLPRALATLAYEGRRRDLFEGELVAVLKMIDMGVPRSVLRGSYAGAFGYPQFLPSVYLKLAKDGDGDGKAEIWSSRADAFASIANYMVAAGWRRGEPWGFAVSVPSTLDTTAIANRERVEKCARAVERHSEWKTMREWKALGIYPAGGVWPADDRVQASLLITPGLDATGYLLTRNYRAILDYNCSNYYAMSVGLLADGVRN</sequence>
<dbReference type="PANTHER" id="PTHR30163">
    <property type="entry name" value="MEMBRANE-BOUND LYTIC MUREIN TRANSGLYCOSYLASE B"/>
    <property type="match status" value="1"/>
</dbReference>
<gene>
    <name evidence="3" type="ORF">GCM10010833_25100</name>
</gene>
<dbReference type="NCBIfam" id="TIGR02283">
    <property type="entry name" value="MltB_2"/>
    <property type="match status" value="1"/>
</dbReference>
<dbReference type="Gene3D" id="1.10.530.10">
    <property type="match status" value="1"/>
</dbReference>
<evidence type="ECO:0000259" key="2">
    <source>
        <dbReference type="Pfam" id="PF13406"/>
    </source>
</evidence>
<reference evidence="4" key="1">
    <citation type="journal article" date="2019" name="Int. J. Syst. Evol. Microbiol.">
        <title>The Global Catalogue of Microorganisms (GCM) 10K type strain sequencing project: providing services to taxonomists for standard genome sequencing and annotation.</title>
        <authorList>
            <consortium name="The Broad Institute Genomics Platform"/>
            <consortium name="The Broad Institute Genome Sequencing Center for Infectious Disease"/>
            <person name="Wu L."/>
            <person name="Ma J."/>
        </authorList>
    </citation>
    <scope>NUCLEOTIDE SEQUENCE [LARGE SCALE GENOMIC DNA]</scope>
    <source>
        <strain evidence="4">CGMCC 1.12851</strain>
    </source>
</reference>
<feature type="domain" description="Transglycosylase SLT" evidence="2">
    <location>
        <begin position="60"/>
        <end position="367"/>
    </location>
</feature>
<organism evidence="3 4">
    <name type="scientific">Blastomonas aquatica</name>
    <dbReference type="NCBI Taxonomy" id="1510276"/>
    <lineage>
        <taxon>Bacteria</taxon>
        <taxon>Pseudomonadati</taxon>
        <taxon>Pseudomonadota</taxon>
        <taxon>Alphaproteobacteria</taxon>
        <taxon>Sphingomonadales</taxon>
        <taxon>Sphingomonadaceae</taxon>
        <taxon>Blastomonas</taxon>
    </lineage>
</organism>
<dbReference type="InterPro" id="IPR043426">
    <property type="entry name" value="MltB-like"/>
</dbReference>
<dbReference type="SUPFAM" id="SSF53955">
    <property type="entry name" value="Lysozyme-like"/>
    <property type="match status" value="1"/>
</dbReference>
<proteinExistence type="predicted"/>